<dbReference type="OrthoDB" id="1145at2"/>
<dbReference type="EMBL" id="CP042305">
    <property type="protein sequence ID" value="QDZ13599.1"/>
    <property type="molecule type" value="Genomic_DNA"/>
</dbReference>
<comment type="cofactor">
    <cofactor evidence="1">
        <name>FAD</name>
        <dbReference type="ChEBI" id="CHEBI:57692"/>
    </cofactor>
</comment>
<proteinExistence type="predicted"/>
<keyword evidence="2" id="KW-0285">Flavoprotein</keyword>
<dbReference type="InterPro" id="IPR016156">
    <property type="entry name" value="FAD/NAD-linked_Rdtase_dimer_sf"/>
</dbReference>
<dbReference type="Pfam" id="PF07992">
    <property type="entry name" value="Pyr_redox_2"/>
    <property type="match status" value="1"/>
</dbReference>
<keyword evidence="4" id="KW-0560">Oxidoreductase</keyword>
<dbReference type="SUPFAM" id="SSF51905">
    <property type="entry name" value="FAD/NAD(P)-binding domain"/>
    <property type="match status" value="2"/>
</dbReference>
<dbReference type="Proteomes" id="UP000320216">
    <property type="component" value="Chromosome"/>
</dbReference>
<gene>
    <name evidence="6" type="ORF">FPZ11_01200</name>
</gene>
<sequence>MTLDHIVVAGGSIAAVTAAGALRTAGFGGRVTLVSAERAAPYSRVPLSKGVMIGTETPESAALPALPDDVELMLGTAAAGLRVDRRELILAGGGVVDYDGLVIATGARARRLAAPGQRGELVVRTLADAEAIAERRADASSAVVVGGGFLGMEVASTLRHHGLEVTVVDMEPPLRRLLGPWLAEYVTKAALEHGVRLVISEGGVVLEGDPISGVRLGNGEFIAGDLVVSAVGDIPNAEWLEGSGLRLANGVVVDERCRVAPAITGAGDVVSREVSPGVFRRTPHWSNAVAQGRAAATSLLDDGASPYVPDHYFWTEQYGLDVKIAGEPPLVGEPDVLAGDLDGREVLLRWSNTDDATTAVVSINYRMPAARLRKMVA</sequence>
<evidence type="ECO:0000313" key="7">
    <source>
        <dbReference type="Proteomes" id="UP000320216"/>
    </source>
</evidence>
<name>A0A5B8M0Y4_9MICO</name>
<dbReference type="SUPFAM" id="SSF55424">
    <property type="entry name" value="FAD/NAD-linked reductases, dimerisation (C-terminal) domain"/>
    <property type="match status" value="1"/>
</dbReference>
<organism evidence="6 7">
    <name type="scientific">Humibacter ginsenosidimutans</name>
    <dbReference type="NCBI Taxonomy" id="2599293"/>
    <lineage>
        <taxon>Bacteria</taxon>
        <taxon>Bacillati</taxon>
        <taxon>Actinomycetota</taxon>
        <taxon>Actinomycetes</taxon>
        <taxon>Micrococcales</taxon>
        <taxon>Microbacteriaceae</taxon>
        <taxon>Humibacter</taxon>
    </lineage>
</organism>
<dbReference type="GO" id="GO:0016651">
    <property type="term" value="F:oxidoreductase activity, acting on NAD(P)H"/>
    <property type="evidence" value="ECO:0007669"/>
    <property type="project" value="TreeGrafter"/>
</dbReference>
<evidence type="ECO:0000313" key="6">
    <source>
        <dbReference type="EMBL" id="QDZ13599.1"/>
    </source>
</evidence>
<dbReference type="AlphaFoldDB" id="A0A5B8M0Y4"/>
<dbReference type="GO" id="GO:0005737">
    <property type="term" value="C:cytoplasm"/>
    <property type="evidence" value="ECO:0007669"/>
    <property type="project" value="TreeGrafter"/>
</dbReference>
<dbReference type="RefSeq" id="WP_146317680.1">
    <property type="nucleotide sequence ID" value="NZ_CP042305.1"/>
</dbReference>
<dbReference type="PRINTS" id="PR00368">
    <property type="entry name" value="FADPNR"/>
</dbReference>
<dbReference type="PANTHER" id="PTHR43557">
    <property type="entry name" value="APOPTOSIS-INDUCING FACTOR 1"/>
    <property type="match status" value="1"/>
</dbReference>
<evidence type="ECO:0000256" key="1">
    <source>
        <dbReference type="ARBA" id="ARBA00001974"/>
    </source>
</evidence>
<dbReference type="KEGG" id="huw:FPZ11_01200"/>
<dbReference type="PRINTS" id="PR00469">
    <property type="entry name" value="PNDRDTASEII"/>
</dbReference>
<dbReference type="InterPro" id="IPR036188">
    <property type="entry name" value="FAD/NAD-bd_sf"/>
</dbReference>
<evidence type="ECO:0000256" key="3">
    <source>
        <dbReference type="ARBA" id="ARBA00022827"/>
    </source>
</evidence>
<dbReference type="InterPro" id="IPR023753">
    <property type="entry name" value="FAD/NAD-binding_dom"/>
</dbReference>
<reference evidence="6 7" key="1">
    <citation type="submission" date="2019-07" db="EMBL/GenBank/DDBJ databases">
        <title>Full genome sequence of Humibacter sp. WJ7-1.</title>
        <authorList>
            <person name="Im W.-T."/>
        </authorList>
    </citation>
    <scope>NUCLEOTIDE SEQUENCE [LARGE SCALE GENOMIC DNA]</scope>
    <source>
        <strain evidence="6 7">WJ7-1</strain>
    </source>
</reference>
<keyword evidence="3" id="KW-0274">FAD</keyword>
<dbReference type="Gene3D" id="3.50.50.60">
    <property type="entry name" value="FAD/NAD(P)-binding domain"/>
    <property type="match status" value="2"/>
</dbReference>
<evidence type="ECO:0000256" key="2">
    <source>
        <dbReference type="ARBA" id="ARBA00022630"/>
    </source>
</evidence>
<dbReference type="Gene3D" id="3.30.390.30">
    <property type="match status" value="1"/>
</dbReference>
<accession>A0A5B8M0Y4</accession>
<protein>
    <submittedName>
        <fullName evidence="6">Ferredoxin reductase</fullName>
    </submittedName>
</protein>
<keyword evidence="7" id="KW-1185">Reference proteome</keyword>
<evidence type="ECO:0000256" key="4">
    <source>
        <dbReference type="ARBA" id="ARBA00023002"/>
    </source>
</evidence>
<dbReference type="PANTHER" id="PTHR43557:SF2">
    <property type="entry name" value="RIESKE DOMAIN-CONTAINING PROTEIN-RELATED"/>
    <property type="match status" value="1"/>
</dbReference>
<feature type="domain" description="FAD/NAD(P)-binding" evidence="5">
    <location>
        <begin position="5"/>
        <end position="292"/>
    </location>
</feature>
<evidence type="ECO:0000259" key="5">
    <source>
        <dbReference type="Pfam" id="PF07992"/>
    </source>
</evidence>
<dbReference type="InterPro" id="IPR050446">
    <property type="entry name" value="FAD-oxidoreductase/Apoptosis"/>
</dbReference>